<keyword evidence="1" id="KW-0472">Membrane</keyword>
<evidence type="ECO:0000313" key="3">
    <source>
        <dbReference type="Proteomes" id="UP000662888"/>
    </source>
</evidence>
<sequence length="43" mass="5068">MNMYQYVDAVLIGMFLGWLYERTRSRQALYRTACSLRHPSVIG</sequence>
<evidence type="ECO:0000313" key="2">
    <source>
        <dbReference type="EMBL" id="QPI50192.1"/>
    </source>
</evidence>
<evidence type="ECO:0008006" key="4">
    <source>
        <dbReference type="Google" id="ProtNLM"/>
    </source>
</evidence>
<dbReference type="EMBL" id="CP065053">
    <property type="protein sequence ID" value="QPI50192.1"/>
    <property type="molecule type" value="Genomic_DNA"/>
</dbReference>
<evidence type="ECO:0000256" key="1">
    <source>
        <dbReference type="SAM" id="Phobius"/>
    </source>
</evidence>
<feature type="transmembrane region" description="Helical" evidence="1">
    <location>
        <begin position="6"/>
        <end position="21"/>
    </location>
</feature>
<reference evidence="2 3" key="1">
    <citation type="submission" date="2020-11" db="EMBL/GenBank/DDBJ databases">
        <authorList>
            <person name="Sun Q."/>
        </authorList>
    </citation>
    <scope>NUCLEOTIDE SEQUENCE [LARGE SCALE GENOMIC DNA]</scope>
    <source>
        <strain evidence="2 3">P8398</strain>
    </source>
</reference>
<organism evidence="2 3">
    <name type="scientific">Massilia antarctica</name>
    <dbReference type="NCBI Taxonomy" id="2765360"/>
    <lineage>
        <taxon>Bacteria</taxon>
        <taxon>Pseudomonadati</taxon>
        <taxon>Pseudomonadota</taxon>
        <taxon>Betaproteobacteria</taxon>
        <taxon>Burkholderiales</taxon>
        <taxon>Oxalobacteraceae</taxon>
        <taxon>Telluria group</taxon>
        <taxon>Massilia</taxon>
    </lineage>
</organism>
<accession>A0AA49A8V1</accession>
<dbReference type="Proteomes" id="UP000662888">
    <property type="component" value="Chromosome"/>
</dbReference>
<keyword evidence="3" id="KW-1185">Reference proteome</keyword>
<protein>
    <recommendedName>
        <fullName evidence="4">MgtC/SapB family protein</fullName>
    </recommendedName>
</protein>
<gene>
    <name evidence="2" type="ORF">IV454_00685</name>
</gene>
<proteinExistence type="predicted"/>
<name>A0AA49A8V1_9BURK</name>
<keyword evidence="1" id="KW-1133">Transmembrane helix</keyword>
<keyword evidence="1" id="KW-0812">Transmembrane</keyword>